<keyword evidence="3" id="KW-1185">Reference proteome</keyword>
<accession>A0ABZ1F8F0</accession>
<evidence type="ECO:0000313" key="2">
    <source>
        <dbReference type="EMBL" id="WSB66600.1"/>
    </source>
</evidence>
<evidence type="ECO:0000313" key="3">
    <source>
        <dbReference type="Proteomes" id="UP001344251"/>
    </source>
</evidence>
<reference evidence="2 3" key="1">
    <citation type="submission" date="2022-10" db="EMBL/GenBank/DDBJ databases">
        <title>The complete genomes of actinobacterial strains from the NBC collection.</title>
        <authorList>
            <person name="Joergensen T.S."/>
            <person name="Alvarez Arevalo M."/>
            <person name="Sterndorff E.B."/>
            <person name="Faurdal D."/>
            <person name="Vuksanovic O."/>
            <person name="Mourched A.-S."/>
            <person name="Charusanti P."/>
            <person name="Shaw S."/>
            <person name="Blin K."/>
            <person name="Weber T."/>
        </authorList>
    </citation>
    <scope>NUCLEOTIDE SEQUENCE [LARGE SCALE GENOMIC DNA]</scope>
    <source>
        <strain evidence="2 3">NBC 01774</strain>
    </source>
</reference>
<dbReference type="EMBL" id="CP109106">
    <property type="protein sequence ID" value="WSB66600.1"/>
    <property type="molecule type" value="Genomic_DNA"/>
</dbReference>
<dbReference type="Proteomes" id="UP001344251">
    <property type="component" value="Chromosome"/>
</dbReference>
<proteinExistence type="predicted"/>
<feature type="compositionally biased region" description="Basic residues" evidence="1">
    <location>
        <begin position="1"/>
        <end position="14"/>
    </location>
</feature>
<gene>
    <name evidence="2" type="ORF">OG863_00540</name>
</gene>
<dbReference type="Pfam" id="PF14435">
    <property type="entry name" value="SUKH-4"/>
    <property type="match status" value="1"/>
</dbReference>
<organism evidence="2 3">
    <name type="scientific">Streptomyces decoyicus</name>
    <dbReference type="NCBI Taxonomy" id="249567"/>
    <lineage>
        <taxon>Bacteria</taxon>
        <taxon>Bacillati</taxon>
        <taxon>Actinomycetota</taxon>
        <taxon>Actinomycetes</taxon>
        <taxon>Kitasatosporales</taxon>
        <taxon>Streptomycetaceae</taxon>
        <taxon>Streptomyces</taxon>
    </lineage>
</organism>
<evidence type="ECO:0000256" key="1">
    <source>
        <dbReference type="SAM" id="MobiDB-lite"/>
    </source>
</evidence>
<dbReference type="InterPro" id="IPR025851">
    <property type="entry name" value="SUKH-4"/>
</dbReference>
<protein>
    <submittedName>
        <fullName evidence="2">SUKH-4 family immunity protein</fullName>
    </submittedName>
</protein>
<sequence>MPGRACKPRPRKLTRSPLATHMGTPFSAATGMIVNSSDQHAATRLQDAVTVMSDWWRERHPGGRPAYLLDLSGTDGASALQEAHRRIGGSVLVDAQGLTAEEVHKEVLVALGVDLSPGSRSRWRSSVRQLTERRLVLVANAHRAGQTRRSYEPERLISRTIPGLNNGNVTVLAHTTPRDLPDRSEVILRLSESEPSEALESPLLRALALAEPRDVPLRIWAELASALTGEPVAETALTQLVDDRSDLIQQGQNGVAFLDEGVAERLRKETPPAEIARVSQHLVDWLQCTAHEFRHSEGWAHSGPEGRYAAAGFAAHAVQAGALEELFPHGDLLANIPQIALMDAACCAFGGHVPGNSAAGDGIHLWSYGVVAPSQSEWAALMHLMATARQDTAFASAVAGSGVELPWKTIWTHWRPPGGYHVSYAQPMVLTALVEVRWEGRPAVAGLCERKRPDAAIWDAETGELLAGPWQGDDIPEGHLDALSWLHPAAAGSPDEAGRRPGPRTFHDLYDGVPAGRSAHRTLLESPPLPVGDLVILGGSGGLFALEPRAGEEFSGFGYGAAEPLSGPYAAVGPTAPVGAPPPSPQDLIPLYGEEEIFELDEEEVPDDVTDEAARRTLLEFGLPDMREFGMGLYPYGDSRFDVMDEVFWPDDVPPVEETGPFFQIGFWMGGELVVDGPTGHVLRIPTEPDEDHLAGLPAACSVEHFLTMVGLWITGLRIKQTIHNDLEAVLLPQYVALAQASVDSTGAEAPAWSYVFYNE</sequence>
<feature type="region of interest" description="Disordered" evidence="1">
    <location>
        <begin position="1"/>
        <end position="22"/>
    </location>
</feature>
<dbReference type="RefSeq" id="WP_326615718.1">
    <property type="nucleotide sequence ID" value="NZ_CP109106.1"/>
</dbReference>
<name>A0ABZ1F8F0_9ACTN</name>